<evidence type="ECO:0000313" key="1">
    <source>
        <dbReference type="EMBL" id="KZT61785.1"/>
    </source>
</evidence>
<proteinExistence type="predicted"/>
<organism evidence="1 2">
    <name type="scientific">Calocera cornea HHB12733</name>
    <dbReference type="NCBI Taxonomy" id="1353952"/>
    <lineage>
        <taxon>Eukaryota</taxon>
        <taxon>Fungi</taxon>
        <taxon>Dikarya</taxon>
        <taxon>Basidiomycota</taxon>
        <taxon>Agaricomycotina</taxon>
        <taxon>Dacrymycetes</taxon>
        <taxon>Dacrymycetales</taxon>
        <taxon>Dacrymycetaceae</taxon>
        <taxon>Calocera</taxon>
    </lineage>
</organism>
<dbReference type="Proteomes" id="UP000076842">
    <property type="component" value="Unassembled WGS sequence"/>
</dbReference>
<name>A0A165JFZ6_9BASI</name>
<gene>
    <name evidence="1" type="ORF">CALCODRAFT_326010</name>
</gene>
<dbReference type="PROSITE" id="PS51257">
    <property type="entry name" value="PROKAR_LIPOPROTEIN"/>
    <property type="match status" value="1"/>
</dbReference>
<evidence type="ECO:0000313" key="2">
    <source>
        <dbReference type="Proteomes" id="UP000076842"/>
    </source>
</evidence>
<protein>
    <submittedName>
        <fullName evidence="1">Uncharacterized protein</fullName>
    </submittedName>
</protein>
<dbReference type="InParanoid" id="A0A165JFZ6"/>
<dbReference type="AlphaFoldDB" id="A0A165JFZ6"/>
<reference evidence="1 2" key="1">
    <citation type="journal article" date="2016" name="Mol. Biol. Evol.">
        <title>Comparative Genomics of Early-Diverging Mushroom-Forming Fungi Provides Insights into the Origins of Lignocellulose Decay Capabilities.</title>
        <authorList>
            <person name="Nagy L.G."/>
            <person name="Riley R."/>
            <person name="Tritt A."/>
            <person name="Adam C."/>
            <person name="Daum C."/>
            <person name="Floudas D."/>
            <person name="Sun H."/>
            <person name="Yadav J.S."/>
            <person name="Pangilinan J."/>
            <person name="Larsson K.H."/>
            <person name="Matsuura K."/>
            <person name="Barry K."/>
            <person name="Labutti K."/>
            <person name="Kuo R."/>
            <person name="Ohm R.A."/>
            <person name="Bhattacharya S.S."/>
            <person name="Shirouzu T."/>
            <person name="Yoshinaga Y."/>
            <person name="Martin F.M."/>
            <person name="Grigoriev I.V."/>
            <person name="Hibbett D.S."/>
        </authorList>
    </citation>
    <scope>NUCLEOTIDE SEQUENCE [LARGE SCALE GENOMIC DNA]</scope>
    <source>
        <strain evidence="1 2">HHB12733</strain>
    </source>
</reference>
<keyword evidence="2" id="KW-1185">Reference proteome</keyword>
<sequence length="63" mass="6849">MSPLSRNCRIKGDPQSAHFPESSYVGTGYSGSFSCRPSWNVLWHSGPQSCARSSMYASRCGTS</sequence>
<dbReference type="EMBL" id="KV423920">
    <property type="protein sequence ID" value="KZT61785.1"/>
    <property type="molecule type" value="Genomic_DNA"/>
</dbReference>
<accession>A0A165JFZ6</accession>